<keyword evidence="1" id="KW-0175">Coiled coil</keyword>
<dbReference type="Pfam" id="PF25398">
    <property type="entry name" value="CUX1_N"/>
    <property type="match status" value="1"/>
</dbReference>
<dbReference type="PANTHER" id="PTHR14043:SF4">
    <property type="entry name" value="HOMEOBOX PROTEIN CUT-LIKE 1"/>
    <property type="match status" value="1"/>
</dbReference>
<dbReference type="GO" id="GO:0000981">
    <property type="term" value="F:DNA-binding transcription factor activity, RNA polymerase II-specific"/>
    <property type="evidence" value="ECO:0007669"/>
    <property type="project" value="TreeGrafter"/>
</dbReference>
<dbReference type="GO" id="GO:0000977">
    <property type="term" value="F:RNA polymerase II transcription regulatory region sequence-specific DNA binding"/>
    <property type="evidence" value="ECO:0007669"/>
    <property type="project" value="TreeGrafter"/>
</dbReference>
<dbReference type="OrthoDB" id="10257567at2759"/>
<feature type="domain" description="Cux N-terminal" evidence="2">
    <location>
        <begin position="93"/>
        <end position="136"/>
    </location>
</feature>
<dbReference type="InterPro" id="IPR057476">
    <property type="entry name" value="Cux_N"/>
</dbReference>
<organism evidence="3">
    <name type="scientific">Castor canadensis</name>
    <name type="common">American beaver</name>
    <dbReference type="NCBI Taxonomy" id="51338"/>
    <lineage>
        <taxon>Eukaryota</taxon>
        <taxon>Metazoa</taxon>
        <taxon>Chordata</taxon>
        <taxon>Craniata</taxon>
        <taxon>Vertebrata</taxon>
        <taxon>Euteleostomi</taxon>
        <taxon>Mammalia</taxon>
        <taxon>Eutheria</taxon>
        <taxon>Euarchontoglires</taxon>
        <taxon>Glires</taxon>
        <taxon>Rodentia</taxon>
        <taxon>Castorimorpha</taxon>
        <taxon>Castoridae</taxon>
        <taxon>Castor</taxon>
    </lineage>
</organism>
<reference evidence="3" key="1">
    <citation type="submission" date="2025-08" db="UniProtKB">
        <authorList>
            <consortium name="RefSeq"/>
        </authorList>
    </citation>
    <scope>IDENTIFICATION</scope>
    <source>
        <tissue evidence="3">Leukocyte</tissue>
    </source>
</reference>
<gene>
    <name evidence="3" type="primary">LOC109681581</name>
</gene>
<evidence type="ECO:0000256" key="1">
    <source>
        <dbReference type="ARBA" id="ARBA00023054"/>
    </source>
</evidence>
<evidence type="ECO:0000259" key="2">
    <source>
        <dbReference type="Pfam" id="PF25398"/>
    </source>
</evidence>
<evidence type="ECO:0000313" key="3">
    <source>
        <dbReference type="RefSeq" id="XP_020011986.1"/>
    </source>
</evidence>
<protein>
    <submittedName>
        <fullName evidence="3">Uncharacterized protein LOC109681581 isoform X1</fullName>
    </submittedName>
</protein>
<sequence length="201" mass="21411">MERAAGPLRGVFSGQVLESQVPGSPLDCGELGGGPHPAPELPECLGGEVLPAIPNLEEQRALGVRPARASPAIAAPGQPRDSARWMLCVAGAKLKRELDATATVLANRQDESEQSRKRLIEQSREFKKNTPEVRRGSPDAVLSRGLVTLGHVQSTCPKRGDKRVASLPLLSSVPCPQPCPRMRGVPHRCGDVTVASLSRII</sequence>
<dbReference type="KEGG" id="ccan:109681581"/>
<dbReference type="AlphaFoldDB" id="A0A8B7TY24"/>
<name>A0A8B7TY24_CASCN</name>
<accession>A0A8B7TY24</accession>
<proteinExistence type="predicted"/>
<dbReference type="RefSeq" id="XP_020011986.1">
    <property type="nucleotide sequence ID" value="XM_020156397.1"/>
</dbReference>
<dbReference type="GO" id="GO:0005634">
    <property type="term" value="C:nucleus"/>
    <property type="evidence" value="ECO:0007669"/>
    <property type="project" value="TreeGrafter"/>
</dbReference>
<dbReference type="PANTHER" id="PTHR14043">
    <property type="entry name" value="CCAAT DISPLACEMENT PROTEIN-RELATED"/>
    <property type="match status" value="1"/>
</dbReference>